<evidence type="ECO:0000313" key="2">
    <source>
        <dbReference type="EMBL" id="KFK24214.1"/>
    </source>
</evidence>
<proteinExistence type="predicted"/>
<feature type="compositionally biased region" description="Low complexity" evidence="1">
    <location>
        <begin position="13"/>
        <end position="25"/>
    </location>
</feature>
<evidence type="ECO:0000313" key="3">
    <source>
        <dbReference type="Proteomes" id="UP000029120"/>
    </source>
</evidence>
<feature type="region of interest" description="Disordered" evidence="1">
    <location>
        <begin position="1"/>
        <end position="53"/>
    </location>
</feature>
<dbReference type="Proteomes" id="UP000029120">
    <property type="component" value="Unassembled WGS sequence"/>
</dbReference>
<dbReference type="OrthoDB" id="1082020at2759"/>
<sequence>MVLNTTMEEDPSLMELESMETSSSMDVNSYLKKRKAETDPKEEEEEESDGEIEECRYYVPEPKIDMLKPPEWDVDSFDGVEYYSSEQGPSSDDDEVAIEHYRIYKRQIIESKGFYVDPELRPSRKFKRIIPLSLEMEARTGSQGIPSSVDRLLHQKYKDWEFQRRTRRAIKR</sequence>
<reference evidence="3" key="1">
    <citation type="journal article" date="2015" name="Nat. Plants">
        <title>Genome expansion of Arabis alpina linked with retrotransposition and reduced symmetric DNA methylation.</title>
        <authorList>
            <person name="Willing E.M."/>
            <person name="Rawat V."/>
            <person name="Mandakova T."/>
            <person name="Maumus F."/>
            <person name="James G.V."/>
            <person name="Nordstroem K.J."/>
            <person name="Becker C."/>
            <person name="Warthmann N."/>
            <person name="Chica C."/>
            <person name="Szarzynska B."/>
            <person name="Zytnicki M."/>
            <person name="Albani M.C."/>
            <person name="Kiefer C."/>
            <person name="Bergonzi S."/>
            <person name="Castaings L."/>
            <person name="Mateos J.L."/>
            <person name="Berns M.C."/>
            <person name="Bujdoso N."/>
            <person name="Piofczyk T."/>
            <person name="de Lorenzo L."/>
            <person name="Barrero-Sicilia C."/>
            <person name="Mateos I."/>
            <person name="Piednoel M."/>
            <person name="Hagmann J."/>
            <person name="Chen-Min-Tao R."/>
            <person name="Iglesias-Fernandez R."/>
            <person name="Schuster S.C."/>
            <person name="Alonso-Blanco C."/>
            <person name="Roudier F."/>
            <person name="Carbonero P."/>
            <person name="Paz-Ares J."/>
            <person name="Davis S.J."/>
            <person name="Pecinka A."/>
            <person name="Quesneville H."/>
            <person name="Colot V."/>
            <person name="Lysak M.A."/>
            <person name="Weigel D."/>
            <person name="Coupland G."/>
            <person name="Schneeberger K."/>
        </authorList>
    </citation>
    <scope>NUCLEOTIDE SEQUENCE [LARGE SCALE GENOMIC DNA]</scope>
    <source>
        <strain evidence="3">cv. Pajares</strain>
    </source>
</reference>
<feature type="non-terminal residue" evidence="2">
    <location>
        <position position="172"/>
    </location>
</feature>
<protein>
    <submittedName>
        <fullName evidence="2">Uncharacterized protein</fullName>
    </submittedName>
</protein>
<dbReference type="OMA" id="NTTMEED"/>
<feature type="compositionally biased region" description="Acidic residues" evidence="1">
    <location>
        <begin position="40"/>
        <end position="52"/>
    </location>
</feature>
<organism evidence="2 3">
    <name type="scientific">Arabis alpina</name>
    <name type="common">Alpine rock-cress</name>
    <dbReference type="NCBI Taxonomy" id="50452"/>
    <lineage>
        <taxon>Eukaryota</taxon>
        <taxon>Viridiplantae</taxon>
        <taxon>Streptophyta</taxon>
        <taxon>Embryophyta</taxon>
        <taxon>Tracheophyta</taxon>
        <taxon>Spermatophyta</taxon>
        <taxon>Magnoliopsida</taxon>
        <taxon>eudicotyledons</taxon>
        <taxon>Gunneridae</taxon>
        <taxon>Pentapetalae</taxon>
        <taxon>rosids</taxon>
        <taxon>malvids</taxon>
        <taxon>Brassicales</taxon>
        <taxon>Brassicaceae</taxon>
        <taxon>Arabideae</taxon>
        <taxon>Arabis</taxon>
    </lineage>
</organism>
<evidence type="ECO:0000256" key="1">
    <source>
        <dbReference type="SAM" id="MobiDB-lite"/>
    </source>
</evidence>
<dbReference type="PANTHER" id="PTHR31228">
    <property type="entry name" value="CYSTATIN/MONELLIN SUPERFAMILY PROTEIN"/>
    <property type="match status" value="1"/>
</dbReference>
<dbReference type="AlphaFoldDB" id="A0A087G2W2"/>
<dbReference type="Gramene" id="KFK24214">
    <property type="protein sequence ID" value="KFK24214"/>
    <property type="gene ID" value="AALP_AAs66070U000100"/>
</dbReference>
<name>A0A087G2W2_ARAAL</name>
<dbReference type="PANTHER" id="PTHR31228:SF24">
    <property type="entry name" value="CYSTATIN_MONELLIN SUPERFAMILY PROTEIN"/>
    <property type="match status" value="1"/>
</dbReference>
<keyword evidence="3" id="KW-1185">Reference proteome</keyword>
<accession>A0A087G2W2</accession>
<gene>
    <name evidence="2" type="ORF">AALP_AAs66070U000100</name>
</gene>
<dbReference type="EMBL" id="KL971088">
    <property type="protein sequence ID" value="KFK24214.1"/>
    <property type="molecule type" value="Genomic_DNA"/>
</dbReference>